<dbReference type="Pfam" id="PF00679">
    <property type="entry name" value="EFG_C"/>
    <property type="match status" value="1"/>
</dbReference>
<dbReference type="PRINTS" id="PR00315">
    <property type="entry name" value="ELONGATNFCT"/>
</dbReference>
<dbReference type="PROSITE" id="PS51722">
    <property type="entry name" value="G_TR_2"/>
    <property type="match status" value="1"/>
</dbReference>
<dbReference type="Gene3D" id="2.40.30.10">
    <property type="entry name" value="Translation factors"/>
    <property type="match status" value="1"/>
</dbReference>
<dbReference type="InterPro" id="IPR035651">
    <property type="entry name" value="BipA_V"/>
</dbReference>
<accession>A0A2R6Y2X8</accession>
<evidence type="ECO:0000256" key="4">
    <source>
        <dbReference type="HAMAP-Rule" id="MF_00849"/>
    </source>
</evidence>
<organism evidence="6 7">
    <name type="scientific">Candidatus Carbonibacillus altaicus</name>
    <dbReference type="NCBI Taxonomy" id="2163959"/>
    <lineage>
        <taxon>Bacteria</taxon>
        <taxon>Bacillati</taxon>
        <taxon>Bacillota</taxon>
        <taxon>Bacilli</taxon>
        <taxon>Bacillales</taxon>
        <taxon>Candidatus Carbonibacillus</taxon>
    </lineage>
</organism>
<gene>
    <name evidence="4" type="primary">bipA</name>
    <name evidence="6" type="ORF">BSOLF_2310</name>
</gene>
<dbReference type="GO" id="GO:0019843">
    <property type="term" value="F:rRNA binding"/>
    <property type="evidence" value="ECO:0007669"/>
    <property type="project" value="UniProtKB-KW"/>
</dbReference>
<dbReference type="InterPro" id="IPR005225">
    <property type="entry name" value="Small_GTP-bd"/>
</dbReference>
<dbReference type="InterPro" id="IPR004161">
    <property type="entry name" value="EFTu-like_2"/>
</dbReference>
<dbReference type="FunFam" id="2.40.50.250:FF:000001">
    <property type="entry name" value="GTP-binding protein TypA"/>
    <property type="match status" value="1"/>
</dbReference>
<dbReference type="InterPro" id="IPR047043">
    <property type="entry name" value="BipA_III"/>
</dbReference>
<dbReference type="InterPro" id="IPR000640">
    <property type="entry name" value="EFG_V-like"/>
</dbReference>
<dbReference type="Proteomes" id="UP000244338">
    <property type="component" value="Unassembled WGS sequence"/>
</dbReference>
<keyword evidence="4" id="KW-0699">rRNA-binding</keyword>
<dbReference type="SUPFAM" id="SSF54980">
    <property type="entry name" value="EF-G C-terminal domain-like"/>
    <property type="match status" value="2"/>
</dbReference>
<keyword evidence="4" id="KW-0378">Hydrolase</keyword>
<dbReference type="InterPro" id="IPR000795">
    <property type="entry name" value="T_Tr_GTP-bd_dom"/>
</dbReference>
<dbReference type="GO" id="GO:0005829">
    <property type="term" value="C:cytosol"/>
    <property type="evidence" value="ECO:0007669"/>
    <property type="project" value="TreeGrafter"/>
</dbReference>
<comment type="caution">
    <text evidence="6">The sequence shown here is derived from an EMBL/GenBank/DDBJ whole genome shotgun (WGS) entry which is preliminary data.</text>
</comment>
<dbReference type="PANTHER" id="PTHR42908">
    <property type="entry name" value="TRANSLATION ELONGATION FACTOR-RELATED"/>
    <property type="match status" value="1"/>
</dbReference>
<sequence length="619" mass="68720">MQRSHIRNIAIVAHVDHGKTTLVDAMLKSSRVFRDNQAVEERVLDSNALERERGITILAKNTAIFYNGFKINIIDTPGHADFGGEVERVMNMVDGVLLLVDAKEGVMPQTKFVLRQALAQGKRAVVVINKIDRRDARPEEVVNETFDLFIDLGASDEQADFPIIYTSALNGTSGHSPQAEDQIPNMGPLFETIIQKLPAPEADPDRPLQMLISLTSYDAYKGKMVIGKIQRGSVQKGAPVYIIAPDGTRKQGKIAQLMTFSGLNREEVAEASAGDIVAIAGLPEVVIGATITGIDDPTPLPPIRVEEPTISVTIGVNTSPFAGWEGTHVTSRKLGERLFREAEKDVALRVEETDVPDAFKVSGRGELHLGILIETMRREGYEFEVSKPEVILRKEDGIRKEPYEIVDIEVSEAYQGALAQLFGKRKGELTDMRPGESGYMRLTYRIPTRGMLGMHHELLTATRGEATMHSLFGGWMPFSGEIKTREHGSLVAWEAGEATTYGLHSAQERGTLFIEPGTPVYEGMVIGAHARENDLDINVCKKKQLTNFRAAGSDEALRLDVPRTLSLDEALEYLACDELLEVTPKSLRIRKKYLARHERHKARKEKESEVLIERRSPER</sequence>
<dbReference type="SUPFAM" id="SSF50447">
    <property type="entry name" value="Translation proteins"/>
    <property type="match status" value="1"/>
</dbReference>
<dbReference type="CDD" id="cd01891">
    <property type="entry name" value="TypA_BipA"/>
    <property type="match status" value="1"/>
</dbReference>
<evidence type="ECO:0000256" key="3">
    <source>
        <dbReference type="ARBA" id="ARBA00048548"/>
    </source>
</evidence>
<comment type="similarity">
    <text evidence="4">Belongs to the TRAFAC class translation factor GTPase superfamily. Classic translation factor GTPase family. BipA subfamily.</text>
</comment>
<keyword evidence="4" id="KW-0820">tRNA-binding</keyword>
<dbReference type="FunFam" id="3.30.70.240:FF:000002">
    <property type="entry name" value="GTP-binding protein TypA"/>
    <property type="match status" value="1"/>
</dbReference>
<dbReference type="InterPro" id="IPR006298">
    <property type="entry name" value="BipA"/>
</dbReference>
<dbReference type="InterPro" id="IPR009000">
    <property type="entry name" value="Transl_B-barrel_sf"/>
</dbReference>
<dbReference type="Gene3D" id="2.40.50.250">
    <property type="entry name" value="bipa protein"/>
    <property type="match status" value="1"/>
</dbReference>
<evidence type="ECO:0000313" key="7">
    <source>
        <dbReference type="Proteomes" id="UP000244338"/>
    </source>
</evidence>
<evidence type="ECO:0000313" key="6">
    <source>
        <dbReference type="EMBL" id="PTQ57040.1"/>
    </source>
</evidence>
<dbReference type="InterPro" id="IPR027417">
    <property type="entry name" value="P-loop_NTPase"/>
</dbReference>
<reference evidence="7" key="1">
    <citation type="journal article" date="2018" name="Sci. Rep.">
        <title>Lignite coal burning seam in the remote Altai Mountains harbors a hydrogen-driven thermophilic microbial community.</title>
        <authorList>
            <person name="Kadnikov V.V."/>
            <person name="Mardanov A.V."/>
            <person name="Ivasenko D.A."/>
            <person name="Antsiferov D.V."/>
            <person name="Beletsky A.V."/>
            <person name="Karnachuk O.V."/>
            <person name="Ravin N.V."/>
        </authorList>
    </citation>
    <scope>NUCLEOTIDE SEQUENCE [LARGE SCALE GENOMIC DNA]</scope>
</reference>
<comment type="subcellular location">
    <subcellularLocation>
        <location evidence="4">Cytoplasm</location>
    </subcellularLocation>
    <text evidence="4">Binds to ribosomes.</text>
</comment>
<comment type="function">
    <text evidence="4">A 50S ribosomal subunit assembly protein with GTPase activity, required for 50S subunit assembly at low temperatures, may also play a role in translation. Binds GTP and analogs. Binds the 70S ribosome between the 30S and 50S subunits, in a similar position as ribosome-bound EF-G; it contacts a number of ribosomal proteins, both rRNAs and the A-site tRNA.</text>
</comment>
<name>A0A2R6Y2X8_9BACL</name>
<dbReference type="NCBIfam" id="TIGR00231">
    <property type="entry name" value="small_GTP"/>
    <property type="match status" value="1"/>
</dbReference>
<dbReference type="GO" id="GO:0009409">
    <property type="term" value="P:response to cold"/>
    <property type="evidence" value="ECO:0007669"/>
    <property type="project" value="UniProtKB-ARBA"/>
</dbReference>
<dbReference type="PROSITE" id="PS00301">
    <property type="entry name" value="G_TR_1"/>
    <property type="match status" value="1"/>
</dbReference>
<dbReference type="AlphaFoldDB" id="A0A2R6Y2X8"/>
<keyword evidence="2 4" id="KW-0342">GTP-binding</keyword>
<evidence type="ECO:0000256" key="1">
    <source>
        <dbReference type="ARBA" id="ARBA00022741"/>
    </source>
</evidence>
<dbReference type="GO" id="GO:0000049">
    <property type="term" value="F:tRNA binding"/>
    <property type="evidence" value="ECO:0007669"/>
    <property type="project" value="UniProtKB-KW"/>
</dbReference>
<dbReference type="NCBIfam" id="TIGR01394">
    <property type="entry name" value="TypA_BipA"/>
    <property type="match status" value="1"/>
</dbReference>
<keyword evidence="4" id="KW-0694">RNA-binding</keyword>
<dbReference type="FunFam" id="3.40.50.300:FF:000055">
    <property type="entry name" value="GTP-binding protein TypA"/>
    <property type="match status" value="1"/>
</dbReference>
<dbReference type="InterPro" id="IPR042116">
    <property type="entry name" value="TypA/BipA_C"/>
</dbReference>
<dbReference type="Gene3D" id="3.30.70.240">
    <property type="match status" value="1"/>
</dbReference>
<dbReference type="EC" id="3.6.5.-" evidence="4"/>
<dbReference type="FunFam" id="2.40.30.10:FF:000016">
    <property type="entry name" value="GTP-binding protein TypA"/>
    <property type="match status" value="1"/>
</dbReference>
<evidence type="ECO:0000259" key="5">
    <source>
        <dbReference type="PROSITE" id="PS51722"/>
    </source>
</evidence>
<dbReference type="InterPro" id="IPR047041">
    <property type="entry name" value="BipA_GTP-bd_dom"/>
</dbReference>
<feature type="binding site" evidence="4">
    <location>
        <begin position="129"/>
        <end position="132"/>
    </location>
    <ligand>
        <name>GTP</name>
        <dbReference type="ChEBI" id="CHEBI:37565"/>
    </ligand>
</feature>
<dbReference type="EMBL" id="PEBX01000014">
    <property type="protein sequence ID" value="PTQ57040.1"/>
    <property type="molecule type" value="Genomic_DNA"/>
</dbReference>
<dbReference type="Gene3D" id="3.30.70.870">
    <property type="entry name" value="Elongation Factor G (Translational Gtpase), domain 3"/>
    <property type="match status" value="1"/>
</dbReference>
<dbReference type="GO" id="GO:0005525">
    <property type="term" value="F:GTP binding"/>
    <property type="evidence" value="ECO:0007669"/>
    <property type="project" value="UniProtKB-UniRule"/>
</dbReference>
<dbReference type="InterPro" id="IPR048876">
    <property type="entry name" value="BipA_C"/>
</dbReference>
<keyword evidence="4" id="KW-0963">Cytoplasm</keyword>
<proteinExistence type="inferred from homology"/>
<dbReference type="CDD" id="cd16263">
    <property type="entry name" value="BipA_III"/>
    <property type="match status" value="1"/>
</dbReference>
<protein>
    <recommendedName>
        <fullName evidence="4">Large ribosomal subunit assembly factor BipA</fullName>
        <ecNumber evidence="4">3.6.5.-</ecNumber>
    </recommendedName>
    <alternativeName>
        <fullName evidence="4">GTP-binding protein BipA</fullName>
    </alternativeName>
</protein>
<dbReference type="InterPro" id="IPR047042">
    <property type="entry name" value="BipA_II"/>
</dbReference>
<dbReference type="GO" id="GO:1990904">
    <property type="term" value="C:ribonucleoprotein complex"/>
    <property type="evidence" value="ECO:0007669"/>
    <property type="project" value="TreeGrafter"/>
</dbReference>
<dbReference type="HAMAP" id="MF_00849">
    <property type="entry name" value="BipA"/>
    <property type="match status" value="1"/>
</dbReference>
<keyword evidence="4" id="KW-0690">Ribosome biogenesis</keyword>
<comment type="subunit">
    <text evidence="4">Monomer.</text>
</comment>
<dbReference type="PANTHER" id="PTHR42908:SF8">
    <property type="entry name" value="TR-TYPE G DOMAIN-CONTAINING PROTEIN"/>
    <property type="match status" value="1"/>
</dbReference>
<dbReference type="InterPro" id="IPR035647">
    <property type="entry name" value="EFG_III/V"/>
</dbReference>
<evidence type="ECO:0000256" key="2">
    <source>
        <dbReference type="ARBA" id="ARBA00023134"/>
    </source>
</evidence>
<comment type="catalytic activity">
    <reaction evidence="3 4">
        <text>GTP + H2O = GDP + phosphate + H(+)</text>
        <dbReference type="Rhea" id="RHEA:19669"/>
        <dbReference type="ChEBI" id="CHEBI:15377"/>
        <dbReference type="ChEBI" id="CHEBI:15378"/>
        <dbReference type="ChEBI" id="CHEBI:37565"/>
        <dbReference type="ChEBI" id="CHEBI:43474"/>
        <dbReference type="ChEBI" id="CHEBI:58189"/>
    </reaction>
</comment>
<dbReference type="Gene3D" id="3.40.50.300">
    <property type="entry name" value="P-loop containing nucleotide triphosphate hydrolases"/>
    <property type="match status" value="1"/>
</dbReference>
<dbReference type="FunFam" id="3.30.70.870:FF:000003">
    <property type="entry name" value="GTP-binding protein TypA"/>
    <property type="match status" value="1"/>
</dbReference>
<keyword evidence="1 4" id="KW-0547">Nucleotide-binding</keyword>
<dbReference type="CDD" id="cd03691">
    <property type="entry name" value="BipA_TypA_II"/>
    <property type="match status" value="1"/>
</dbReference>
<dbReference type="InterPro" id="IPR031157">
    <property type="entry name" value="G_TR_CS"/>
</dbReference>
<dbReference type="Pfam" id="PF03144">
    <property type="entry name" value="GTP_EFTU_D2"/>
    <property type="match status" value="1"/>
</dbReference>
<dbReference type="GO" id="GO:0003924">
    <property type="term" value="F:GTPase activity"/>
    <property type="evidence" value="ECO:0007669"/>
    <property type="project" value="UniProtKB-UniRule"/>
</dbReference>
<dbReference type="GO" id="GO:0010467">
    <property type="term" value="P:gene expression"/>
    <property type="evidence" value="ECO:0007669"/>
    <property type="project" value="UniProtKB-ARBA"/>
</dbReference>
<dbReference type="GO" id="GO:0043022">
    <property type="term" value="F:ribosome binding"/>
    <property type="evidence" value="ECO:0007669"/>
    <property type="project" value="UniProtKB-UniRule"/>
</dbReference>
<dbReference type="CDD" id="cd03710">
    <property type="entry name" value="BipA_TypA_C"/>
    <property type="match status" value="1"/>
</dbReference>
<dbReference type="SUPFAM" id="SSF52540">
    <property type="entry name" value="P-loop containing nucleoside triphosphate hydrolases"/>
    <property type="match status" value="1"/>
</dbReference>
<dbReference type="GO" id="GO:0000027">
    <property type="term" value="P:ribosomal large subunit assembly"/>
    <property type="evidence" value="ECO:0007669"/>
    <property type="project" value="UniProtKB-UniRule"/>
</dbReference>
<feature type="domain" description="Tr-type G" evidence="5">
    <location>
        <begin position="4"/>
        <end position="201"/>
    </location>
</feature>
<dbReference type="Pfam" id="PF00009">
    <property type="entry name" value="GTP_EFTU"/>
    <property type="match status" value="1"/>
</dbReference>
<feature type="binding site" evidence="4">
    <location>
        <begin position="16"/>
        <end position="21"/>
    </location>
    <ligand>
        <name>GTP</name>
        <dbReference type="ChEBI" id="CHEBI:37565"/>
    </ligand>
</feature>
<dbReference type="Pfam" id="PF21018">
    <property type="entry name" value="BipA_C"/>
    <property type="match status" value="1"/>
</dbReference>